<dbReference type="Pfam" id="PF08327">
    <property type="entry name" value="AHSA1"/>
    <property type="match status" value="1"/>
</dbReference>
<proteinExistence type="inferred from homology"/>
<keyword evidence="4" id="KW-1185">Reference proteome</keyword>
<dbReference type="Gene3D" id="3.30.530.20">
    <property type="match status" value="1"/>
</dbReference>
<dbReference type="InterPro" id="IPR013538">
    <property type="entry name" value="ASHA1/2-like_C"/>
</dbReference>
<evidence type="ECO:0000313" key="3">
    <source>
        <dbReference type="EMBL" id="PRX47908.1"/>
    </source>
</evidence>
<dbReference type="AlphaFoldDB" id="A0A2T0LVR9"/>
<dbReference type="InterPro" id="IPR023393">
    <property type="entry name" value="START-like_dom_sf"/>
</dbReference>
<comment type="similarity">
    <text evidence="1">Belongs to the AHA1 family.</text>
</comment>
<sequence length="144" mass="16445">MDIDHIEREVLIDAPAERVWAKVTAFPWVNDTTPGAFDLREGEVVVAEHSEYGKFPMLMERVEPGRFLAYRWASAFPGQEPVAGNSTRVELTLTEEDGRTRLRVVEAGFAALPEEHRRPAFDDNTHGWTDQLERLRQRVEQQAG</sequence>
<evidence type="ECO:0000313" key="4">
    <source>
        <dbReference type="Proteomes" id="UP000238362"/>
    </source>
</evidence>
<evidence type="ECO:0000256" key="1">
    <source>
        <dbReference type="ARBA" id="ARBA00006817"/>
    </source>
</evidence>
<reference evidence="3 4" key="1">
    <citation type="submission" date="2018-03" db="EMBL/GenBank/DDBJ databases">
        <title>Genomic Encyclopedia of Type Strains, Phase III (KMG-III): the genomes of soil and plant-associated and newly described type strains.</title>
        <authorList>
            <person name="Whitman W."/>
        </authorList>
    </citation>
    <scope>NUCLEOTIDE SEQUENCE [LARGE SCALE GENOMIC DNA]</scope>
    <source>
        <strain evidence="3 4">CGMCC 4.7125</strain>
    </source>
</reference>
<dbReference type="Proteomes" id="UP000238362">
    <property type="component" value="Unassembled WGS sequence"/>
</dbReference>
<gene>
    <name evidence="3" type="ORF">B0I33_105492</name>
</gene>
<name>A0A2T0LVR9_9PSEU</name>
<accession>A0A2T0LVR9</accession>
<dbReference type="OrthoDB" id="9803476at2"/>
<organism evidence="3 4">
    <name type="scientific">Prauserella shujinwangii</name>
    <dbReference type="NCBI Taxonomy" id="1453103"/>
    <lineage>
        <taxon>Bacteria</taxon>
        <taxon>Bacillati</taxon>
        <taxon>Actinomycetota</taxon>
        <taxon>Actinomycetes</taxon>
        <taxon>Pseudonocardiales</taxon>
        <taxon>Pseudonocardiaceae</taxon>
        <taxon>Prauserella</taxon>
    </lineage>
</organism>
<feature type="domain" description="Activator of Hsp90 ATPase homologue 1/2-like C-terminal" evidence="2">
    <location>
        <begin position="13"/>
        <end position="140"/>
    </location>
</feature>
<dbReference type="RefSeq" id="WP_106179369.1">
    <property type="nucleotide sequence ID" value="NZ_PVNH01000005.1"/>
</dbReference>
<evidence type="ECO:0000259" key="2">
    <source>
        <dbReference type="Pfam" id="PF08327"/>
    </source>
</evidence>
<protein>
    <submittedName>
        <fullName evidence="3">Uncharacterized protein YndB with AHSA1/START domain</fullName>
    </submittedName>
</protein>
<comment type="caution">
    <text evidence="3">The sequence shown here is derived from an EMBL/GenBank/DDBJ whole genome shotgun (WGS) entry which is preliminary data.</text>
</comment>
<dbReference type="EMBL" id="PVNH01000005">
    <property type="protein sequence ID" value="PRX47908.1"/>
    <property type="molecule type" value="Genomic_DNA"/>
</dbReference>
<dbReference type="SUPFAM" id="SSF55961">
    <property type="entry name" value="Bet v1-like"/>
    <property type="match status" value="1"/>
</dbReference>